<dbReference type="Gene3D" id="3.40.50.880">
    <property type="match status" value="1"/>
</dbReference>
<evidence type="ECO:0000256" key="11">
    <source>
        <dbReference type="HAMAP-Rule" id="MF_01209"/>
    </source>
</evidence>
<dbReference type="InterPro" id="IPR029062">
    <property type="entry name" value="Class_I_gatase-like"/>
</dbReference>
<dbReference type="UniPathway" id="UPA00070">
    <property type="reaction ID" value="UER00115"/>
</dbReference>
<evidence type="ECO:0000256" key="10">
    <source>
        <dbReference type="ARBA" id="ARBA00049285"/>
    </source>
</evidence>
<evidence type="ECO:0000313" key="14">
    <source>
        <dbReference type="Proteomes" id="UP000231267"/>
    </source>
</evidence>
<evidence type="ECO:0000256" key="8">
    <source>
        <dbReference type="ARBA" id="ARBA00022975"/>
    </source>
</evidence>
<dbReference type="PRINTS" id="PR00096">
    <property type="entry name" value="GATASE"/>
</dbReference>
<feature type="active site" evidence="11">
    <location>
        <position position="342"/>
    </location>
</feature>
<evidence type="ECO:0000256" key="6">
    <source>
        <dbReference type="ARBA" id="ARBA00022840"/>
    </source>
</evidence>
<dbReference type="Pfam" id="PF00988">
    <property type="entry name" value="CPSase_sm_chain"/>
    <property type="match status" value="1"/>
</dbReference>
<organism evidence="13 14">
    <name type="scientific">Candidatus Taenaricola geysiri</name>
    <dbReference type="NCBI Taxonomy" id="1974752"/>
    <lineage>
        <taxon>Bacteria</taxon>
        <taxon>Pseudomonadati</taxon>
        <taxon>Candidatus Omnitrophota</taxon>
        <taxon>Candidatus Taenaricola</taxon>
    </lineage>
</organism>
<feature type="binding site" evidence="11">
    <location>
        <position position="45"/>
    </location>
    <ligand>
        <name>L-glutamine</name>
        <dbReference type="ChEBI" id="CHEBI:58359"/>
    </ligand>
</feature>
<comment type="catalytic activity">
    <reaction evidence="10 11">
        <text>L-glutamine + H2O = L-glutamate + NH4(+)</text>
        <dbReference type="Rhea" id="RHEA:15889"/>
        <dbReference type="ChEBI" id="CHEBI:15377"/>
        <dbReference type="ChEBI" id="CHEBI:28938"/>
        <dbReference type="ChEBI" id="CHEBI:29985"/>
        <dbReference type="ChEBI" id="CHEBI:58359"/>
    </reaction>
</comment>
<reference evidence="13 14" key="1">
    <citation type="submission" date="2017-09" db="EMBL/GenBank/DDBJ databases">
        <title>Depth-based differentiation of microbial function through sediment-hosted aquifers and enrichment of novel symbionts in the deep terrestrial subsurface.</title>
        <authorList>
            <person name="Probst A.J."/>
            <person name="Ladd B."/>
            <person name="Jarett J.K."/>
            <person name="Geller-Mcgrath D.E."/>
            <person name="Sieber C.M."/>
            <person name="Emerson J.B."/>
            <person name="Anantharaman K."/>
            <person name="Thomas B.C."/>
            <person name="Malmstrom R."/>
            <person name="Stieglmeier M."/>
            <person name="Klingl A."/>
            <person name="Woyke T."/>
            <person name="Ryan C.M."/>
            <person name="Banfield J.F."/>
        </authorList>
    </citation>
    <scope>NUCLEOTIDE SEQUENCE [LARGE SCALE GENOMIC DNA]</scope>
    <source>
        <strain evidence="13">CG12_big_fil_rev_8_21_14_0_65_43_15</strain>
    </source>
</reference>
<feature type="active site" evidence="11">
    <location>
        <position position="340"/>
    </location>
</feature>
<keyword evidence="11" id="KW-0028">Amino-acid biosynthesis</keyword>
<evidence type="ECO:0000256" key="1">
    <source>
        <dbReference type="ARBA" id="ARBA00004812"/>
    </source>
</evidence>
<dbReference type="GO" id="GO:0006526">
    <property type="term" value="P:L-arginine biosynthetic process"/>
    <property type="evidence" value="ECO:0007669"/>
    <property type="project" value="UniProtKB-UniRule"/>
</dbReference>
<dbReference type="GO" id="GO:0006207">
    <property type="term" value="P:'de novo' pyrimidine nucleobase biosynthetic process"/>
    <property type="evidence" value="ECO:0007669"/>
    <property type="project" value="InterPro"/>
</dbReference>
<keyword evidence="8 11" id="KW-0665">Pyrimidine biosynthesis</keyword>
<dbReference type="EMBL" id="PFGP01000123">
    <property type="protein sequence ID" value="PIW66062.1"/>
    <property type="molecule type" value="Genomic_DNA"/>
</dbReference>
<comment type="subunit">
    <text evidence="11">Composed of two chains; the small (or glutamine) chain promotes the hydrolysis of glutamine to ammonia, which is used by the large (or ammonia) chain to synthesize carbamoyl phosphate. Tetramer of heterodimers (alpha,beta)4.</text>
</comment>
<evidence type="ECO:0000256" key="4">
    <source>
        <dbReference type="ARBA" id="ARBA00022598"/>
    </source>
</evidence>
<evidence type="ECO:0000256" key="2">
    <source>
        <dbReference type="ARBA" id="ARBA00005077"/>
    </source>
</evidence>
<keyword evidence="5 11" id="KW-0547">Nucleotide-binding</keyword>
<dbReference type="Gene3D" id="3.50.30.20">
    <property type="entry name" value="Carbamoyl-phosphate synthase small subunit, N-terminal domain"/>
    <property type="match status" value="1"/>
</dbReference>
<comment type="function">
    <text evidence="11">Small subunit of the glutamine-dependent carbamoyl phosphate synthetase (CPSase). CPSase catalyzes the formation of carbamoyl phosphate from the ammonia moiety of glutamine, carbonate, and phosphate donated by ATP, constituting the first step of 2 biosynthetic pathways, one leading to arginine and/or urea and the other to pyrimidine nucleotides. The small subunit (glutamine amidotransferase) binds and cleaves glutamine to supply the large subunit with the substrate ammonia.</text>
</comment>
<comment type="pathway">
    <text evidence="1 11">Pyrimidine metabolism; UMP biosynthesis via de novo pathway; (S)-dihydroorotate from bicarbonate: step 1/3.</text>
</comment>
<dbReference type="FunFam" id="3.50.30.20:FF:000001">
    <property type="entry name" value="Carbamoyl-phosphate synthase small chain"/>
    <property type="match status" value="1"/>
</dbReference>
<evidence type="ECO:0000256" key="3">
    <source>
        <dbReference type="ARBA" id="ARBA00007800"/>
    </source>
</evidence>
<feature type="binding site" evidence="11">
    <location>
        <position position="300"/>
    </location>
    <ligand>
        <name>L-glutamine</name>
        <dbReference type="ChEBI" id="CHEBI:58359"/>
    </ligand>
</feature>
<feature type="active site" description="Nucleophile" evidence="11">
    <location>
        <position position="255"/>
    </location>
</feature>
<dbReference type="Pfam" id="PF00117">
    <property type="entry name" value="GATase"/>
    <property type="match status" value="1"/>
</dbReference>
<dbReference type="PRINTS" id="PR00099">
    <property type="entry name" value="CPSGATASE"/>
</dbReference>
<keyword evidence="7 11" id="KW-0315">Glutamine amidotransferase</keyword>
<dbReference type="NCBIfam" id="TIGR01368">
    <property type="entry name" value="CPSaseIIsmall"/>
    <property type="match status" value="1"/>
</dbReference>
<dbReference type="UniPathway" id="UPA00068">
    <property type="reaction ID" value="UER00171"/>
</dbReference>
<dbReference type="InterPro" id="IPR036480">
    <property type="entry name" value="CarbP_synth_ssu_N_sf"/>
</dbReference>
<keyword evidence="4 11" id="KW-0436">Ligase</keyword>
<dbReference type="InterPro" id="IPR006274">
    <property type="entry name" value="CarbamoylP_synth_ssu"/>
</dbReference>
<evidence type="ECO:0000256" key="9">
    <source>
        <dbReference type="ARBA" id="ARBA00048816"/>
    </source>
</evidence>
<dbReference type="Proteomes" id="UP000231267">
    <property type="component" value="Unassembled WGS sequence"/>
</dbReference>
<comment type="catalytic activity">
    <reaction evidence="9 11">
        <text>hydrogencarbonate + L-glutamine + 2 ATP + H2O = carbamoyl phosphate + L-glutamate + 2 ADP + phosphate + 2 H(+)</text>
        <dbReference type="Rhea" id="RHEA:18633"/>
        <dbReference type="ChEBI" id="CHEBI:15377"/>
        <dbReference type="ChEBI" id="CHEBI:15378"/>
        <dbReference type="ChEBI" id="CHEBI:17544"/>
        <dbReference type="ChEBI" id="CHEBI:29985"/>
        <dbReference type="ChEBI" id="CHEBI:30616"/>
        <dbReference type="ChEBI" id="CHEBI:43474"/>
        <dbReference type="ChEBI" id="CHEBI:58228"/>
        <dbReference type="ChEBI" id="CHEBI:58359"/>
        <dbReference type="ChEBI" id="CHEBI:456216"/>
        <dbReference type="EC" id="6.3.5.5"/>
    </reaction>
</comment>
<dbReference type="PANTHER" id="PTHR43418">
    <property type="entry name" value="MULTIFUNCTIONAL TRYPTOPHAN BIOSYNTHESIS PROTEIN-RELATED"/>
    <property type="match status" value="1"/>
</dbReference>
<comment type="similarity">
    <text evidence="3 11">Belongs to the CarA family.</text>
</comment>
<dbReference type="PRINTS" id="PR00097">
    <property type="entry name" value="ANTSNTHASEII"/>
</dbReference>
<dbReference type="GO" id="GO:0004359">
    <property type="term" value="F:glutaminase activity"/>
    <property type="evidence" value="ECO:0007669"/>
    <property type="project" value="RHEA"/>
</dbReference>
<dbReference type="SMART" id="SM01097">
    <property type="entry name" value="CPSase_sm_chain"/>
    <property type="match status" value="1"/>
</dbReference>
<evidence type="ECO:0000256" key="7">
    <source>
        <dbReference type="ARBA" id="ARBA00022962"/>
    </source>
</evidence>
<feature type="binding site" evidence="11">
    <location>
        <position position="299"/>
    </location>
    <ligand>
        <name>L-glutamine</name>
        <dbReference type="ChEBI" id="CHEBI:58359"/>
    </ligand>
</feature>
<dbReference type="AlphaFoldDB" id="A0A2J0LDX9"/>
<dbReference type="InterPro" id="IPR050472">
    <property type="entry name" value="Anth_synth/Amidotransfase"/>
</dbReference>
<feature type="binding site" evidence="11">
    <location>
        <position position="256"/>
    </location>
    <ligand>
        <name>L-glutamine</name>
        <dbReference type="ChEBI" id="CHEBI:58359"/>
    </ligand>
</feature>
<dbReference type="InterPro" id="IPR035686">
    <property type="entry name" value="CPSase_GATase1"/>
</dbReference>
<feature type="region of interest" description="CPSase" evidence="11">
    <location>
        <begin position="1"/>
        <end position="179"/>
    </location>
</feature>
<dbReference type="GO" id="GO:0004088">
    <property type="term" value="F:carbamoyl-phosphate synthase (glutamine-hydrolyzing) activity"/>
    <property type="evidence" value="ECO:0007669"/>
    <property type="project" value="UniProtKB-UniRule"/>
</dbReference>
<dbReference type="InterPro" id="IPR002474">
    <property type="entry name" value="CarbamoylP_synth_ssu_N"/>
</dbReference>
<dbReference type="SUPFAM" id="SSF52317">
    <property type="entry name" value="Class I glutamine amidotransferase-like"/>
    <property type="match status" value="1"/>
</dbReference>
<dbReference type="HAMAP" id="MF_01209">
    <property type="entry name" value="CPSase_S_chain"/>
    <property type="match status" value="1"/>
</dbReference>
<feature type="binding site" evidence="11">
    <location>
        <position position="230"/>
    </location>
    <ligand>
        <name>L-glutamine</name>
        <dbReference type="ChEBI" id="CHEBI:58359"/>
    </ligand>
</feature>
<keyword evidence="6 11" id="KW-0067">ATP-binding</keyword>
<dbReference type="PROSITE" id="PS51273">
    <property type="entry name" value="GATASE_TYPE_1"/>
    <property type="match status" value="1"/>
</dbReference>
<comment type="caution">
    <text evidence="13">The sequence shown here is derived from an EMBL/GenBank/DDBJ whole genome shotgun (WGS) entry which is preliminary data.</text>
</comment>
<dbReference type="GO" id="GO:0006541">
    <property type="term" value="P:glutamine metabolic process"/>
    <property type="evidence" value="ECO:0007669"/>
    <property type="project" value="InterPro"/>
</dbReference>
<feature type="binding site" evidence="11">
    <location>
        <position position="297"/>
    </location>
    <ligand>
        <name>L-glutamine</name>
        <dbReference type="ChEBI" id="CHEBI:58359"/>
    </ligand>
</feature>
<evidence type="ECO:0000256" key="5">
    <source>
        <dbReference type="ARBA" id="ARBA00022741"/>
    </source>
</evidence>
<protein>
    <recommendedName>
        <fullName evidence="11">Carbamoyl phosphate synthase small chain</fullName>
        <ecNumber evidence="11">6.3.5.5</ecNumber>
    </recommendedName>
    <alternativeName>
        <fullName evidence="11">Carbamoyl phosphate synthetase glutamine chain</fullName>
    </alternativeName>
</protein>
<dbReference type="GO" id="GO:0044205">
    <property type="term" value="P:'de novo' UMP biosynthetic process"/>
    <property type="evidence" value="ECO:0007669"/>
    <property type="project" value="UniProtKB-UniRule"/>
</dbReference>
<proteinExistence type="inferred from homology"/>
<gene>
    <name evidence="11" type="primary">carA</name>
    <name evidence="13" type="ORF">COW11_05405</name>
</gene>
<sequence>MNAILALEDGKIFRGRSFGAGGERYGEVVFNTSMTGYQEILTDPSYKGQIVTMTYPLIGNYGVNKEDVESHKPFVEGFVVKEYSKIASNWHSQQSLGDYLKENNILGIEGIDTRQLTLHIRLVGAMKAVLSTIDLDEKALVKKAKNSKGLVGIDLVKEVTCKKPYEWKTKAAPGTVFGKRVVVVDCGVKFNILRNLQRVGCQVMVVPATTTANDILKIKPDGVLFSNGPGDPSAVSYVIETTSRLIGKLPVFGICLGQQMLGLAFGGKTYKLKFGHHGGNQPVKDLKTGKAFISVQNHGFCVDMDSLDKKDIEITHINLNDKTLEGLRHKKLPIFSVQFHPEASPGPHDAQYLFKRFVEMMEKHRAKKN</sequence>
<dbReference type="EC" id="6.3.5.5" evidence="11"/>
<dbReference type="CDD" id="cd01744">
    <property type="entry name" value="GATase1_CPSase"/>
    <property type="match status" value="1"/>
</dbReference>
<evidence type="ECO:0000259" key="12">
    <source>
        <dbReference type="SMART" id="SM01097"/>
    </source>
</evidence>
<feature type="binding site" evidence="11">
    <location>
        <position position="259"/>
    </location>
    <ligand>
        <name>L-glutamine</name>
        <dbReference type="ChEBI" id="CHEBI:58359"/>
    </ligand>
</feature>
<dbReference type="PANTHER" id="PTHR43418:SF7">
    <property type="entry name" value="CARBAMOYL-PHOSPHATE SYNTHASE SMALL CHAIN"/>
    <property type="match status" value="1"/>
</dbReference>
<feature type="binding site" evidence="11">
    <location>
        <position position="228"/>
    </location>
    <ligand>
        <name>L-glutamine</name>
        <dbReference type="ChEBI" id="CHEBI:58359"/>
    </ligand>
</feature>
<evidence type="ECO:0000313" key="13">
    <source>
        <dbReference type="EMBL" id="PIW66062.1"/>
    </source>
</evidence>
<comment type="pathway">
    <text evidence="2 11">Amino-acid biosynthesis; L-arginine biosynthesis; carbamoyl phosphate from bicarbonate: step 1/1.</text>
</comment>
<name>A0A2J0LDX9_9BACT</name>
<keyword evidence="11" id="KW-0055">Arginine biosynthesis</keyword>
<dbReference type="GO" id="GO:0005524">
    <property type="term" value="F:ATP binding"/>
    <property type="evidence" value="ECO:0007669"/>
    <property type="project" value="UniProtKB-UniRule"/>
</dbReference>
<dbReference type="InterPro" id="IPR017926">
    <property type="entry name" value="GATASE"/>
</dbReference>
<feature type="domain" description="Carbamoyl-phosphate synthase small subunit N-terminal" evidence="12">
    <location>
        <begin position="1"/>
        <end position="131"/>
    </location>
</feature>
<accession>A0A2J0LDX9</accession>
<dbReference type="SUPFAM" id="SSF52021">
    <property type="entry name" value="Carbamoyl phosphate synthetase, small subunit N-terminal domain"/>
    <property type="match status" value="1"/>
</dbReference>
<dbReference type="NCBIfam" id="NF009475">
    <property type="entry name" value="PRK12838.1"/>
    <property type="match status" value="1"/>
</dbReference>